<protein>
    <submittedName>
        <fullName evidence="1">Uncharacterized protein</fullName>
    </submittedName>
</protein>
<dbReference type="EMBL" id="KN834044">
    <property type="protein sequence ID" value="KIK12818.1"/>
    <property type="molecule type" value="Genomic_DNA"/>
</dbReference>
<evidence type="ECO:0000313" key="1">
    <source>
        <dbReference type="EMBL" id="KIK12818.1"/>
    </source>
</evidence>
<dbReference type="HOGENOM" id="CLU_2979992_0_0_1"/>
<reference evidence="1 2" key="1">
    <citation type="submission" date="2014-04" db="EMBL/GenBank/DDBJ databases">
        <authorList>
            <consortium name="DOE Joint Genome Institute"/>
            <person name="Kuo A."/>
            <person name="Kohler A."/>
            <person name="Costa M.D."/>
            <person name="Nagy L.G."/>
            <person name="Floudas D."/>
            <person name="Copeland A."/>
            <person name="Barry K.W."/>
            <person name="Cichocki N."/>
            <person name="Veneault-Fourrey C."/>
            <person name="LaButti K."/>
            <person name="Lindquist E.A."/>
            <person name="Lipzen A."/>
            <person name="Lundell T."/>
            <person name="Morin E."/>
            <person name="Murat C."/>
            <person name="Sun H."/>
            <person name="Tunlid A."/>
            <person name="Henrissat B."/>
            <person name="Grigoriev I.V."/>
            <person name="Hibbett D.S."/>
            <person name="Martin F."/>
            <person name="Nordberg H.P."/>
            <person name="Cantor M.N."/>
            <person name="Hua S.X."/>
        </authorList>
    </citation>
    <scope>NUCLEOTIDE SEQUENCE [LARGE SCALE GENOMIC DNA]</scope>
    <source>
        <strain evidence="1 2">441</strain>
    </source>
</reference>
<keyword evidence="2" id="KW-1185">Reference proteome</keyword>
<reference evidence="2" key="2">
    <citation type="submission" date="2015-01" db="EMBL/GenBank/DDBJ databases">
        <title>Evolutionary Origins and Diversification of the Mycorrhizal Mutualists.</title>
        <authorList>
            <consortium name="DOE Joint Genome Institute"/>
            <consortium name="Mycorrhizal Genomics Consortium"/>
            <person name="Kohler A."/>
            <person name="Kuo A."/>
            <person name="Nagy L.G."/>
            <person name="Floudas D."/>
            <person name="Copeland A."/>
            <person name="Barry K.W."/>
            <person name="Cichocki N."/>
            <person name="Veneault-Fourrey C."/>
            <person name="LaButti K."/>
            <person name="Lindquist E.A."/>
            <person name="Lipzen A."/>
            <person name="Lundell T."/>
            <person name="Morin E."/>
            <person name="Murat C."/>
            <person name="Riley R."/>
            <person name="Ohm R."/>
            <person name="Sun H."/>
            <person name="Tunlid A."/>
            <person name="Henrissat B."/>
            <person name="Grigoriev I.V."/>
            <person name="Hibbett D.S."/>
            <person name="Martin F."/>
        </authorList>
    </citation>
    <scope>NUCLEOTIDE SEQUENCE [LARGE SCALE GENOMIC DNA]</scope>
    <source>
        <strain evidence="2">441</strain>
    </source>
</reference>
<gene>
    <name evidence="1" type="ORF">PISMIDRAFT_18450</name>
</gene>
<evidence type="ECO:0000313" key="2">
    <source>
        <dbReference type="Proteomes" id="UP000054018"/>
    </source>
</evidence>
<name>A0A0C9YY01_9AGAM</name>
<sequence length="58" mass="6298">MSWIVTHRPFHADIALAISSPTFLGSYGQVQSELHCEVAPKAGDVNITPHQAQLLSNL</sequence>
<accession>A0A0C9YY01</accession>
<dbReference type="AlphaFoldDB" id="A0A0C9YY01"/>
<proteinExistence type="predicted"/>
<dbReference type="Proteomes" id="UP000054018">
    <property type="component" value="Unassembled WGS sequence"/>
</dbReference>
<organism evidence="1 2">
    <name type="scientific">Pisolithus microcarpus 441</name>
    <dbReference type="NCBI Taxonomy" id="765257"/>
    <lineage>
        <taxon>Eukaryota</taxon>
        <taxon>Fungi</taxon>
        <taxon>Dikarya</taxon>
        <taxon>Basidiomycota</taxon>
        <taxon>Agaricomycotina</taxon>
        <taxon>Agaricomycetes</taxon>
        <taxon>Agaricomycetidae</taxon>
        <taxon>Boletales</taxon>
        <taxon>Sclerodermatineae</taxon>
        <taxon>Pisolithaceae</taxon>
        <taxon>Pisolithus</taxon>
    </lineage>
</organism>